<dbReference type="OMA" id="RSFDKSH"/>
<reference evidence="3" key="1">
    <citation type="journal article" date="2016" name="Nat. Genet.">
        <title>A high-quality carrot genome assembly provides new insights into carotenoid accumulation and asterid genome evolution.</title>
        <authorList>
            <person name="Iorizzo M."/>
            <person name="Ellison S."/>
            <person name="Senalik D."/>
            <person name="Zeng P."/>
            <person name="Satapoomin P."/>
            <person name="Huang J."/>
            <person name="Bowman M."/>
            <person name="Iovene M."/>
            <person name="Sanseverino W."/>
            <person name="Cavagnaro P."/>
            <person name="Yildiz M."/>
            <person name="Macko-Podgorni A."/>
            <person name="Moranska E."/>
            <person name="Grzebelus E."/>
            <person name="Grzebelus D."/>
            <person name="Ashrafi H."/>
            <person name="Zheng Z."/>
            <person name="Cheng S."/>
            <person name="Spooner D."/>
            <person name="Van Deynze A."/>
            <person name="Simon P."/>
        </authorList>
    </citation>
    <scope>NUCLEOTIDE SEQUENCE</scope>
    <source>
        <tissue evidence="3">Leaf</tissue>
    </source>
</reference>
<dbReference type="Proteomes" id="UP000077755">
    <property type="component" value="Chromosome 6"/>
</dbReference>
<name>A0A161YDB0_DAUCS</name>
<dbReference type="Gramene" id="KZM90699">
    <property type="protein sequence ID" value="KZM90699"/>
    <property type="gene ID" value="DCAR_021936"/>
</dbReference>
<dbReference type="OrthoDB" id="676522at2759"/>
<feature type="compositionally biased region" description="Polar residues" evidence="1">
    <location>
        <begin position="217"/>
        <end position="237"/>
    </location>
</feature>
<evidence type="ECO:0000313" key="4">
    <source>
        <dbReference type="Proteomes" id="UP000077755"/>
    </source>
</evidence>
<protein>
    <submittedName>
        <fullName evidence="3">Uncharacterized protein</fullName>
    </submittedName>
</protein>
<keyword evidence="2" id="KW-1133">Transmembrane helix</keyword>
<feature type="compositionally biased region" description="Acidic residues" evidence="1">
    <location>
        <begin position="305"/>
        <end position="318"/>
    </location>
</feature>
<keyword evidence="2" id="KW-0812">Transmembrane</keyword>
<feature type="compositionally biased region" description="Polar residues" evidence="1">
    <location>
        <begin position="896"/>
        <end position="909"/>
    </location>
</feature>
<accession>A0A161YDB0</accession>
<feature type="region of interest" description="Disordered" evidence="1">
    <location>
        <begin position="216"/>
        <end position="275"/>
    </location>
</feature>
<dbReference type="PANTHER" id="PTHR34775">
    <property type="entry name" value="TRANSMEMBRANE PROTEIN"/>
    <property type="match status" value="1"/>
</dbReference>
<feature type="region of interest" description="Disordered" evidence="1">
    <location>
        <begin position="304"/>
        <end position="354"/>
    </location>
</feature>
<feature type="compositionally biased region" description="Polar residues" evidence="1">
    <location>
        <begin position="130"/>
        <end position="163"/>
    </location>
</feature>
<evidence type="ECO:0000256" key="2">
    <source>
        <dbReference type="SAM" id="Phobius"/>
    </source>
</evidence>
<gene>
    <name evidence="3" type="ORF">DCAR_0624242</name>
</gene>
<feature type="compositionally biased region" description="Polar residues" evidence="1">
    <location>
        <begin position="934"/>
        <end position="949"/>
    </location>
</feature>
<feature type="compositionally biased region" description="Basic and acidic residues" evidence="1">
    <location>
        <begin position="919"/>
        <end position="933"/>
    </location>
</feature>
<dbReference type="PANTHER" id="PTHR34775:SF4">
    <property type="entry name" value="TRANSMEMBRANE PROTEIN"/>
    <property type="match status" value="1"/>
</dbReference>
<dbReference type="EMBL" id="CP093348">
    <property type="protein sequence ID" value="WOH04830.1"/>
    <property type="molecule type" value="Genomic_DNA"/>
</dbReference>
<keyword evidence="4" id="KW-1185">Reference proteome</keyword>
<dbReference type="KEGG" id="dcr:108224337"/>
<keyword evidence="2" id="KW-0472">Membrane</keyword>
<dbReference type="AlphaFoldDB" id="A0A161YDB0"/>
<feature type="region of interest" description="Disordered" evidence="1">
    <location>
        <begin position="110"/>
        <end position="163"/>
    </location>
</feature>
<evidence type="ECO:0000256" key="1">
    <source>
        <dbReference type="SAM" id="MobiDB-lite"/>
    </source>
</evidence>
<feature type="transmembrane region" description="Helical" evidence="2">
    <location>
        <begin position="825"/>
        <end position="845"/>
    </location>
</feature>
<feature type="region of interest" description="Disordered" evidence="1">
    <location>
        <begin position="858"/>
        <end position="949"/>
    </location>
</feature>
<feature type="region of interest" description="Disordered" evidence="1">
    <location>
        <begin position="1"/>
        <end position="69"/>
    </location>
</feature>
<reference evidence="3" key="2">
    <citation type="submission" date="2022-03" db="EMBL/GenBank/DDBJ databases">
        <title>Draft title - Genomic analysis of global carrot germplasm unveils the trajectory of domestication and the origin of high carotenoid orange carrot.</title>
        <authorList>
            <person name="Iorizzo M."/>
            <person name="Ellison S."/>
            <person name="Senalik D."/>
            <person name="Macko-Podgorni A."/>
            <person name="Grzebelus D."/>
            <person name="Bostan H."/>
            <person name="Rolling W."/>
            <person name="Curaba J."/>
            <person name="Simon P."/>
        </authorList>
    </citation>
    <scope>NUCLEOTIDE SEQUENCE</scope>
    <source>
        <tissue evidence="3">Leaf</tissue>
    </source>
</reference>
<feature type="compositionally biased region" description="Polar residues" evidence="1">
    <location>
        <begin position="1"/>
        <end position="35"/>
    </location>
</feature>
<feature type="compositionally biased region" description="Polar residues" evidence="1">
    <location>
        <begin position="43"/>
        <end position="57"/>
    </location>
</feature>
<organism evidence="3 4">
    <name type="scientific">Daucus carota subsp. sativus</name>
    <name type="common">Carrot</name>
    <dbReference type="NCBI Taxonomy" id="79200"/>
    <lineage>
        <taxon>Eukaryota</taxon>
        <taxon>Viridiplantae</taxon>
        <taxon>Streptophyta</taxon>
        <taxon>Embryophyta</taxon>
        <taxon>Tracheophyta</taxon>
        <taxon>Spermatophyta</taxon>
        <taxon>Magnoliopsida</taxon>
        <taxon>eudicotyledons</taxon>
        <taxon>Gunneridae</taxon>
        <taxon>Pentapetalae</taxon>
        <taxon>asterids</taxon>
        <taxon>campanulids</taxon>
        <taxon>Apiales</taxon>
        <taxon>Apiaceae</taxon>
        <taxon>Apioideae</taxon>
        <taxon>Scandiceae</taxon>
        <taxon>Daucinae</taxon>
        <taxon>Daucus</taxon>
        <taxon>Daucus sect. Daucus</taxon>
    </lineage>
</organism>
<sequence>MAGPRSSSPVLTRPTTNPNLRASETNSSIRRSFTGNPFARPSVHTSPRSFVPNTPANSPAEFGRKLPVGKEGSFRGFEEKENEKLHSLKAIKCKSPLKASKNFMSPTISAASKFTPSPRKKILGERNEPIRTSISFSDGQESSVSDIDTKSESGFNQNTTDVSSEFTGFNKKEVLKASKRVTFSDEVIPIAHHESSPYNNSYSTSMSPVVAPYEVSETPNKADNQSDYDSADNQSDYDSVILDSSLDPKPFSSPAIAPLDADPSFPPYDPKTNYLSPRPQFLRYKPHRRMEVYLSKEGLHFEESKEFEDTDVTEETDSGDSQKESEDGSTTETLPSEEEEASLLSEPTPAGTPISDQMLKHIVEAKPDSFTISKSEEEELLLSEPIFAGSPISTQMLKPGPVAKLKSEEEEALLLSEPTPSGTPVSTQMLKQISEAQRAPKQGFFTRSKCISLLLVLLIGFVSISVTDVSITSSPVIKDLSFYKLYESSEVAALARNKIDKLADNLQHWYDTSEIAVHARENFDGLLKQYQQWYESFDVAIYASKYSHAFARDFKQYSSQTISYLSKLIPRLGEVDKPISGQFCNLTDSQEHSGGVGYFDVNHQKIAEIHDDYELTPMVTEEAGGDYLEEKAQSANVFNEQNEESEIQEMIQAEKNHFDIAEEVLDPEQIDAEVQSNTVSKDPLADVNEHNEEESKIPKMVQAESYTEEVLGQEQFDTELQSNIVSEDQSILDSAASEAKSEVITPVKFIYETKSSNDASTQSKPEVVSQMGYQFDNDAGTESKPAVVSEMEYQTDTDARSTSETAYEVDQVISEVIENKPSAHAILGISFLVISVVVASAFTFLKWKNTTAVNGVVHGEPKQTKDMNLSKNPSHEDRDLQNSPTNYDMSGESCPSEMSSFQNTSSYSKGPSKRMHKAQSQERKSRANTKRESLASSSEFSTGSPSYGSFTTYERIPLKHAYGEEEIVTPVRRSSRIRSQITSP</sequence>
<proteinExistence type="predicted"/>
<evidence type="ECO:0000313" key="3">
    <source>
        <dbReference type="EMBL" id="WOH04830.1"/>
    </source>
</evidence>